<accession>A0A8T1VA90</accession>
<dbReference type="OrthoDB" id="146798at2759"/>
<keyword evidence="3" id="KW-1185">Reference proteome</keyword>
<feature type="region of interest" description="Disordered" evidence="1">
    <location>
        <begin position="1"/>
        <end position="114"/>
    </location>
</feature>
<dbReference type="EMBL" id="JAGDFM010000443">
    <property type="protein sequence ID" value="KAG7378217.1"/>
    <property type="molecule type" value="Genomic_DNA"/>
</dbReference>
<feature type="compositionally biased region" description="Low complexity" evidence="1">
    <location>
        <begin position="21"/>
        <end position="38"/>
    </location>
</feature>
<sequence length="320" mass="35070">MRYASLSAPTRSANADEEATSESPPSSSDNSIDSWDMSAHLAQQERLDSEEEEEQPSGYGGTFPGDPDFNGAGENDGGQQNSASRVRCPAQLQLPVDDGAESGLPPPKKLRKRFGPDEDYLLAIQVNVDMLFTAKHGNIRKATNRSSTIRRACDEASYLGEKSAGLSGSDEKETPFIQVMTGVVSKLDDHLRAQAKAATAATEVVKAKTNSGDVVRTAALSRIQLGKRCSYVSEEDKEGDDPEWQGESNQLGRSKRQHTRNTADFKGIFEEMKSERAKMLSSFMQNTFGVADLIHKLLRRCYESGRSDIVCLPFSFSLLF</sequence>
<dbReference type="AlphaFoldDB" id="A0A8T1VA90"/>
<comment type="caution">
    <text evidence="2">The sequence shown here is derived from an EMBL/GenBank/DDBJ whole genome shotgun (WGS) entry which is preliminary data.</text>
</comment>
<protein>
    <submittedName>
        <fullName evidence="2">Uncharacterized protein</fullName>
    </submittedName>
</protein>
<evidence type="ECO:0000313" key="2">
    <source>
        <dbReference type="EMBL" id="KAG7378217.1"/>
    </source>
</evidence>
<feature type="compositionally biased region" description="Acidic residues" evidence="1">
    <location>
        <begin position="235"/>
        <end position="244"/>
    </location>
</feature>
<name>A0A8T1VA90_9STRA</name>
<proteinExistence type="predicted"/>
<evidence type="ECO:0000313" key="3">
    <source>
        <dbReference type="Proteomes" id="UP000694044"/>
    </source>
</evidence>
<organism evidence="2 3">
    <name type="scientific">Phytophthora pseudosyringae</name>
    <dbReference type="NCBI Taxonomy" id="221518"/>
    <lineage>
        <taxon>Eukaryota</taxon>
        <taxon>Sar</taxon>
        <taxon>Stramenopiles</taxon>
        <taxon>Oomycota</taxon>
        <taxon>Peronosporomycetes</taxon>
        <taxon>Peronosporales</taxon>
        <taxon>Peronosporaceae</taxon>
        <taxon>Phytophthora</taxon>
    </lineage>
</organism>
<dbReference type="Proteomes" id="UP000694044">
    <property type="component" value="Unassembled WGS sequence"/>
</dbReference>
<feature type="region of interest" description="Disordered" evidence="1">
    <location>
        <begin position="235"/>
        <end position="259"/>
    </location>
</feature>
<evidence type="ECO:0000256" key="1">
    <source>
        <dbReference type="SAM" id="MobiDB-lite"/>
    </source>
</evidence>
<reference evidence="2" key="1">
    <citation type="submission" date="2021-02" db="EMBL/GenBank/DDBJ databases">
        <authorList>
            <person name="Palmer J.M."/>
        </authorList>
    </citation>
    <scope>NUCLEOTIDE SEQUENCE</scope>
    <source>
        <strain evidence="2">SCRP734</strain>
    </source>
</reference>
<gene>
    <name evidence="2" type="ORF">PHYPSEUDO_010412</name>
</gene>